<dbReference type="NCBIfam" id="NF033561">
    <property type="entry name" value="macrolact_Ik_Al"/>
    <property type="match status" value="1"/>
</dbReference>
<evidence type="ECO:0000256" key="2">
    <source>
        <dbReference type="ARBA" id="ARBA00012737"/>
    </source>
</evidence>
<evidence type="ECO:0000313" key="7">
    <source>
        <dbReference type="EMBL" id="MFI0915469.1"/>
    </source>
</evidence>
<dbReference type="InterPro" id="IPR001962">
    <property type="entry name" value="Asn_synthase"/>
</dbReference>
<dbReference type="EMBL" id="JBIRRB010000024">
    <property type="protein sequence ID" value="MFI0915469.1"/>
    <property type="molecule type" value="Genomic_DNA"/>
</dbReference>
<accession>A0ABW7TD40</accession>
<evidence type="ECO:0000256" key="4">
    <source>
        <dbReference type="ARBA" id="ARBA00048741"/>
    </source>
</evidence>
<comment type="caution">
    <text evidence="7">The sequence shown here is derived from an EMBL/GenBank/DDBJ whole genome shotgun (WGS) entry which is preliminary data.</text>
</comment>
<protein>
    <recommendedName>
        <fullName evidence="2">asparagine synthase (glutamine-hydrolyzing)</fullName>
        <ecNumber evidence="2">6.3.5.4</ecNumber>
    </recommendedName>
</protein>
<evidence type="ECO:0000256" key="5">
    <source>
        <dbReference type="SAM" id="MobiDB-lite"/>
    </source>
</evidence>
<dbReference type="PANTHER" id="PTHR43284:SF1">
    <property type="entry name" value="ASPARAGINE SYNTHETASE"/>
    <property type="match status" value="1"/>
</dbReference>
<dbReference type="Pfam" id="PF00733">
    <property type="entry name" value="Asn_synthase"/>
    <property type="match status" value="1"/>
</dbReference>
<comment type="catalytic activity">
    <reaction evidence="4">
        <text>L-aspartate + L-glutamine + ATP + H2O = L-asparagine + L-glutamate + AMP + diphosphate + H(+)</text>
        <dbReference type="Rhea" id="RHEA:12228"/>
        <dbReference type="ChEBI" id="CHEBI:15377"/>
        <dbReference type="ChEBI" id="CHEBI:15378"/>
        <dbReference type="ChEBI" id="CHEBI:29985"/>
        <dbReference type="ChEBI" id="CHEBI:29991"/>
        <dbReference type="ChEBI" id="CHEBI:30616"/>
        <dbReference type="ChEBI" id="CHEBI:33019"/>
        <dbReference type="ChEBI" id="CHEBI:58048"/>
        <dbReference type="ChEBI" id="CHEBI:58359"/>
        <dbReference type="ChEBI" id="CHEBI:456215"/>
        <dbReference type="EC" id="6.3.5.4"/>
    </reaction>
</comment>
<feature type="compositionally biased region" description="Pro residues" evidence="5">
    <location>
        <begin position="377"/>
        <end position="392"/>
    </location>
</feature>
<keyword evidence="3" id="KW-0061">Asparagine biosynthesis</keyword>
<dbReference type="Gene3D" id="3.40.50.620">
    <property type="entry name" value="HUPs"/>
    <property type="match status" value="1"/>
</dbReference>
<feature type="domain" description="Asparagine synthetase" evidence="6">
    <location>
        <begin position="193"/>
        <end position="544"/>
    </location>
</feature>
<sequence>MLRWFGGSAPGAPAALPDDARTVWNDPPLWAVGNWPAHLLRTAETDTGRIAVFGSCSASDNDVAHAANLNDPAPLLGRWAGSFTAVRTHPGAVDVFTDGAHACPLYTVTTPQGLVWGSSALALAPLAGSQVDTEWLAAYLWDKRAPVTDRSPWKNVAPVRPGRRLTLTPDGRAAATPWWSPSTRTYAEAVARLRHLLTESVRARTAVPISTDLAGLDSTTLAAIAAAVSPTPVTAITAHPDGQPSGGDLTYAALLTVPGLTRMLLPLQIGHLPFTPADVPLPATDEPAPSTATWAMFSAQLRLAAAAGAAAHLTGDGGDNLALPPPTHLADLIRSRRWLRAAADIIGWARLRRIDPRPLARAALQADARRLARTSPTRPPWLTAPPPPPPPDVPHRAAGDANTELIDNVRSAARAAYADAQLADTLGIELHNPYFDAAVLETAVSAPAAARFSTHRYKPLLLDAAGDLLPEPHRNRTTKGTFVSAFHHGARANLPHLLDQTDCRLAALGLINPAPLRDALHHAALGVETPWATLLRTLAAEVWLATLETVPSSAWRGKEAR</sequence>
<evidence type="ECO:0000256" key="1">
    <source>
        <dbReference type="ARBA" id="ARBA00005187"/>
    </source>
</evidence>
<comment type="pathway">
    <text evidence="1">Amino-acid biosynthesis; L-asparagine biosynthesis; L-asparagine from L-aspartate (L-Gln route): step 1/1.</text>
</comment>
<dbReference type="SUPFAM" id="SSF52402">
    <property type="entry name" value="Adenine nucleotide alpha hydrolases-like"/>
    <property type="match status" value="1"/>
</dbReference>
<dbReference type="PANTHER" id="PTHR43284">
    <property type="entry name" value="ASPARAGINE SYNTHETASE (GLUTAMINE-HYDROLYZING)"/>
    <property type="match status" value="1"/>
</dbReference>
<dbReference type="Proteomes" id="UP001611162">
    <property type="component" value="Unassembled WGS sequence"/>
</dbReference>
<reference evidence="7 8" key="1">
    <citation type="submission" date="2024-10" db="EMBL/GenBank/DDBJ databases">
        <title>The Natural Products Discovery Center: Release of the First 8490 Sequenced Strains for Exploring Actinobacteria Biosynthetic Diversity.</title>
        <authorList>
            <person name="Kalkreuter E."/>
            <person name="Kautsar S.A."/>
            <person name="Yang D."/>
            <person name="Bader C.D."/>
            <person name="Teijaro C.N."/>
            <person name="Fluegel L."/>
            <person name="Davis C.M."/>
            <person name="Simpson J.R."/>
            <person name="Lauterbach L."/>
            <person name="Steele A.D."/>
            <person name="Gui C."/>
            <person name="Meng S."/>
            <person name="Li G."/>
            <person name="Viehrig K."/>
            <person name="Ye F."/>
            <person name="Su P."/>
            <person name="Kiefer A.F."/>
            <person name="Nichols A."/>
            <person name="Cepeda A.J."/>
            <person name="Yan W."/>
            <person name="Fan B."/>
            <person name="Jiang Y."/>
            <person name="Adhikari A."/>
            <person name="Zheng C.-J."/>
            <person name="Schuster L."/>
            <person name="Cowan T.M."/>
            <person name="Smanski M.J."/>
            <person name="Chevrette M.G."/>
            <person name="De Carvalho L.P.S."/>
            <person name="Shen B."/>
        </authorList>
    </citation>
    <scope>NUCLEOTIDE SEQUENCE [LARGE SCALE GENOMIC DNA]</scope>
    <source>
        <strain evidence="7 8">NPDC020979</strain>
    </source>
</reference>
<dbReference type="InterPro" id="IPR051786">
    <property type="entry name" value="ASN_synthetase/amidase"/>
</dbReference>
<proteinExistence type="predicted"/>
<dbReference type="EC" id="6.3.5.4" evidence="2"/>
<dbReference type="SUPFAM" id="SSF56235">
    <property type="entry name" value="N-terminal nucleophile aminohydrolases (Ntn hydrolases)"/>
    <property type="match status" value="1"/>
</dbReference>
<evidence type="ECO:0000313" key="8">
    <source>
        <dbReference type="Proteomes" id="UP001611162"/>
    </source>
</evidence>
<keyword evidence="8" id="KW-1185">Reference proteome</keyword>
<name>A0ABW7TD40_9ACTN</name>
<dbReference type="InterPro" id="IPR014729">
    <property type="entry name" value="Rossmann-like_a/b/a_fold"/>
</dbReference>
<evidence type="ECO:0000259" key="6">
    <source>
        <dbReference type="Pfam" id="PF00733"/>
    </source>
</evidence>
<organism evidence="7 8">
    <name type="scientific">Streptomyces abikoensis</name>
    <dbReference type="NCBI Taxonomy" id="97398"/>
    <lineage>
        <taxon>Bacteria</taxon>
        <taxon>Bacillati</taxon>
        <taxon>Actinomycetota</taxon>
        <taxon>Actinomycetes</taxon>
        <taxon>Kitasatosporales</taxon>
        <taxon>Streptomycetaceae</taxon>
        <taxon>Streptomyces</taxon>
    </lineage>
</organism>
<feature type="region of interest" description="Disordered" evidence="5">
    <location>
        <begin position="369"/>
        <end position="398"/>
    </location>
</feature>
<evidence type="ECO:0000256" key="3">
    <source>
        <dbReference type="ARBA" id="ARBA00022888"/>
    </source>
</evidence>
<dbReference type="InterPro" id="IPR029055">
    <property type="entry name" value="Ntn_hydrolases_N"/>
</dbReference>
<keyword evidence="3" id="KW-0028">Amino-acid biosynthesis</keyword>
<dbReference type="RefSeq" id="WP_397615036.1">
    <property type="nucleotide sequence ID" value="NZ_JBIRRB010000024.1"/>
</dbReference>
<gene>
    <name evidence="7" type="ORF">ACH4TF_34365</name>
</gene>